<protein>
    <submittedName>
        <fullName evidence="1">Uncharacterized protein</fullName>
    </submittedName>
</protein>
<comment type="caution">
    <text evidence="1">The sequence shown here is derived from an EMBL/GenBank/DDBJ whole genome shotgun (WGS) entry which is preliminary data.</text>
</comment>
<accession>A0A645HRC5</accession>
<gene>
    <name evidence="1" type="ORF">SDC9_189152</name>
</gene>
<name>A0A645HRC5_9ZZZZ</name>
<evidence type="ECO:0000313" key="1">
    <source>
        <dbReference type="EMBL" id="MPN41598.1"/>
    </source>
</evidence>
<proteinExistence type="predicted"/>
<dbReference type="AlphaFoldDB" id="A0A645HRC5"/>
<dbReference type="EMBL" id="VSSQ01098760">
    <property type="protein sequence ID" value="MPN41598.1"/>
    <property type="molecule type" value="Genomic_DNA"/>
</dbReference>
<reference evidence="1" key="1">
    <citation type="submission" date="2019-08" db="EMBL/GenBank/DDBJ databases">
        <authorList>
            <person name="Kucharzyk K."/>
            <person name="Murdoch R.W."/>
            <person name="Higgins S."/>
            <person name="Loffler F."/>
        </authorList>
    </citation>
    <scope>NUCLEOTIDE SEQUENCE</scope>
</reference>
<organism evidence="1">
    <name type="scientific">bioreactor metagenome</name>
    <dbReference type="NCBI Taxonomy" id="1076179"/>
    <lineage>
        <taxon>unclassified sequences</taxon>
        <taxon>metagenomes</taxon>
        <taxon>ecological metagenomes</taxon>
    </lineage>
</organism>
<sequence length="94" mass="9579">MTHLGVAQQAVIGLGQAVTAQGSAELECGGATDGDGFGLAVETAGADGTQLRCDQDVFRTEGGDLGVHPGLAEQVDQLAGDRECRVQLIALEQL</sequence>